<feature type="transmembrane region" description="Helical" evidence="13">
    <location>
        <begin position="270"/>
        <end position="292"/>
    </location>
</feature>
<keyword evidence="3" id="KW-0813">Transport</keyword>
<comment type="similarity">
    <text evidence="2">Belongs to the TrkH potassium transport family.</text>
</comment>
<feature type="binding site" evidence="12">
    <location>
        <position position="429"/>
    </location>
    <ligand>
        <name>K(+)</name>
        <dbReference type="ChEBI" id="CHEBI:29103"/>
    </ligand>
</feature>
<feature type="transmembrane region" description="Helical" evidence="13">
    <location>
        <begin position="330"/>
        <end position="351"/>
    </location>
</feature>
<feature type="binding site" evidence="12">
    <location>
        <position position="313"/>
    </location>
    <ligand>
        <name>K(+)</name>
        <dbReference type="ChEBI" id="CHEBI:29103"/>
    </ligand>
</feature>
<feature type="transmembrane region" description="Helical" evidence="13">
    <location>
        <begin position="452"/>
        <end position="473"/>
    </location>
</feature>
<evidence type="ECO:0000256" key="4">
    <source>
        <dbReference type="ARBA" id="ARBA00022475"/>
    </source>
</evidence>
<evidence type="ECO:0000313" key="14">
    <source>
        <dbReference type="EMBL" id="PFH02012.1"/>
    </source>
</evidence>
<keyword evidence="5" id="KW-0997">Cell inner membrane</keyword>
<dbReference type="Proteomes" id="UP000223596">
    <property type="component" value="Unassembled WGS sequence"/>
</dbReference>
<gene>
    <name evidence="14" type="ORF">M972_11774</name>
</gene>
<dbReference type="Pfam" id="PF02386">
    <property type="entry name" value="TrkH"/>
    <property type="match status" value="1"/>
</dbReference>
<keyword evidence="9 13" id="KW-1133">Transmembrane helix</keyword>
<protein>
    <submittedName>
        <fullName evidence="14">Trk system potassium uptake protein TrkH</fullName>
    </submittedName>
</protein>
<keyword evidence="6" id="KW-0633">Potassium transport</keyword>
<keyword evidence="11 13" id="KW-0472">Membrane</keyword>
<keyword evidence="10" id="KW-0406">Ion transport</keyword>
<dbReference type="PANTHER" id="PTHR32024:SF2">
    <property type="entry name" value="TRK SYSTEM POTASSIUM UPTAKE PROTEIN TRKG-RELATED"/>
    <property type="match status" value="1"/>
</dbReference>
<dbReference type="AlphaFoldDB" id="A0AB36TDL6"/>
<evidence type="ECO:0000256" key="12">
    <source>
        <dbReference type="PIRSR" id="PIRSR006247-1"/>
    </source>
</evidence>
<dbReference type="PIRSF" id="PIRSF006247">
    <property type="entry name" value="TrkH"/>
    <property type="match status" value="1"/>
</dbReference>
<name>A0AB36TDL6_ACETH</name>
<evidence type="ECO:0000256" key="3">
    <source>
        <dbReference type="ARBA" id="ARBA00022448"/>
    </source>
</evidence>
<dbReference type="GO" id="GO:0046872">
    <property type="term" value="F:metal ion binding"/>
    <property type="evidence" value="ECO:0007669"/>
    <property type="project" value="UniProtKB-KW"/>
</dbReference>
<evidence type="ECO:0000256" key="8">
    <source>
        <dbReference type="ARBA" id="ARBA00022958"/>
    </source>
</evidence>
<evidence type="ECO:0000256" key="7">
    <source>
        <dbReference type="ARBA" id="ARBA00022692"/>
    </source>
</evidence>
<feature type="binding site" evidence="12">
    <location>
        <position position="110"/>
    </location>
    <ligand>
        <name>K(+)</name>
        <dbReference type="ChEBI" id="CHEBI:29103"/>
    </ligand>
</feature>
<dbReference type="PANTHER" id="PTHR32024">
    <property type="entry name" value="TRK SYSTEM POTASSIUM UPTAKE PROTEIN TRKG-RELATED"/>
    <property type="match status" value="1"/>
</dbReference>
<feature type="transmembrane region" description="Helical" evidence="13">
    <location>
        <begin position="183"/>
        <end position="205"/>
    </location>
</feature>
<dbReference type="InterPro" id="IPR003445">
    <property type="entry name" value="Cat_transpt"/>
</dbReference>
<dbReference type="GO" id="GO:0005886">
    <property type="term" value="C:plasma membrane"/>
    <property type="evidence" value="ECO:0007669"/>
    <property type="project" value="UniProtKB-SubCell"/>
</dbReference>
<feature type="binding site" evidence="12">
    <location>
        <position position="430"/>
    </location>
    <ligand>
        <name>K(+)</name>
        <dbReference type="ChEBI" id="CHEBI:29103"/>
    </ligand>
</feature>
<evidence type="ECO:0000256" key="11">
    <source>
        <dbReference type="ARBA" id="ARBA00023136"/>
    </source>
</evidence>
<comment type="caution">
    <text evidence="14">The sequence shown here is derived from an EMBL/GenBank/DDBJ whole genome shotgun (WGS) entry which is preliminary data.</text>
</comment>
<feature type="transmembrane region" description="Helical" evidence="13">
    <location>
        <begin position="12"/>
        <end position="32"/>
    </location>
</feature>
<evidence type="ECO:0000256" key="9">
    <source>
        <dbReference type="ARBA" id="ARBA00022989"/>
    </source>
</evidence>
<keyword evidence="7 13" id="KW-0812">Transmembrane</keyword>
<dbReference type="GO" id="GO:0015379">
    <property type="term" value="F:potassium:chloride symporter activity"/>
    <property type="evidence" value="ECO:0007669"/>
    <property type="project" value="InterPro"/>
</dbReference>
<feature type="transmembrane region" description="Helical" evidence="13">
    <location>
        <begin position="131"/>
        <end position="151"/>
    </location>
</feature>
<feature type="binding site" evidence="12">
    <location>
        <position position="109"/>
    </location>
    <ligand>
        <name>K(+)</name>
        <dbReference type="ChEBI" id="CHEBI:29103"/>
    </ligand>
</feature>
<comment type="subcellular location">
    <subcellularLocation>
        <location evidence="1">Cell inner membrane</location>
        <topology evidence="1">Multi-pass membrane protein</topology>
    </subcellularLocation>
</comment>
<reference evidence="14 15" key="1">
    <citation type="submission" date="2017-09" db="EMBL/GenBank/DDBJ databases">
        <title>Evaluation of Pacific Biosciences Sequencing Technology to Finishing C. thermocellum Genome Sequences.</title>
        <authorList>
            <person name="Brown S."/>
        </authorList>
    </citation>
    <scope>NUCLEOTIDE SEQUENCE [LARGE SCALE GENOMIC DNA]</scope>
    <source>
        <strain evidence="14 15">AD2</strain>
    </source>
</reference>
<feature type="transmembrane region" description="Helical" evidence="13">
    <location>
        <begin position="233"/>
        <end position="258"/>
    </location>
</feature>
<dbReference type="RefSeq" id="WP_003511748.1">
    <property type="nucleotide sequence ID" value="NZ_CP013828.1"/>
</dbReference>
<evidence type="ECO:0000256" key="1">
    <source>
        <dbReference type="ARBA" id="ARBA00004429"/>
    </source>
</evidence>
<feature type="transmembrane region" description="Helical" evidence="13">
    <location>
        <begin position="387"/>
        <end position="411"/>
    </location>
</feature>
<evidence type="ECO:0000256" key="13">
    <source>
        <dbReference type="SAM" id="Phobius"/>
    </source>
</evidence>
<evidence type="ECO:0000256" key="6">
    <source>
        <dbReference type="ARBA" id="ARBA00022538"/>
    </source>
</evidence>
<evidence type="ECO:0000256" key="2">
    <source>
        <dbReference type="ARBA" id="ARBA00009137"/>
    </source>
</evidence>
<evidence type="ECO:0000256" key="10">
    <source>
        <dbReference type="ARBA" id="ARBA00023065"/>
    </source>
</evidence>
<feature type="transmembrane region" description="Helical" evidence="13">
    <location>
        <begin position="68"/>
        <end position="89"/>
    </location>
</feature>
<evidence type="ECO:0000256" key="5">
    <source>
        <dbReference type="ARBA" id="ARBA00022519"/>
    </source>
</evidence>
<feature type="transmembrane region" description="Helical" evidence="13">
    <location>
        <begin position="38"/>
        <end position="56"/>
    </location>
</feature>
<organism evidence="14 15">
    <name type="scientific">Acetivibrio thermocellus AD2</name>
    <dbReference type="NCBI Taxonomy" id="1138384"/>
    <lineage>
        <taxon>Bacteria</taxon>
        <taxon>Bacillati</taxon>
        <taxon>Bacillota</taxon>
        <taxon>Clostridia</taxon>
        <taxon>Eubacteriales</taxon>
        <taxon>Oscillospiraceae</taxon>
        <taxon>Acetivibrio</taxon>
    </lineage>
</organism>
<evidence type="ECO:0000313" key="15">
    <source>
        <dbReference type="Proteomes" id="UP000223596"/>
    </source>
</evidence>
<dbReference type="EMBL" id="PDBW01000001">
    <property type="protein sequence ID" value="PFH02012.1"/>
    <property type="molecule type" value="Genomic_DNA"/>
</dbReference>
<dbReference type="InterPro" id="IPR004772">
    <property type="entry name" value="TrkH"/>
</dbReference>
<keyword evidence="12" id="KW-0479">Metal-binding</keyword>
<accession>A0AB36TDL6</accession>
<proteinExistence type="inferred from homology"/>
<feature type="binding site" evidence="12">
    <location>
        <position position="312"/>
    </location>
    <ligand>
        <name>K(+)</name>
        <dbReference type="ChEBI" id="CHEBI:29103"/>
    </ligand>
</feature>
<sequence>MNYRLIFKLIGNVLRIEALFMLFPLLVSFIYGGGDHPAFLWSILISAAVGTILAKLNPKDKNFRAKDAFVVAGFSWIFLSLFGALPFYFSGYFNSFVDCVFESISGFTTTGSSILTNVEVLPKGILFWRSFSHWIGGMGILMFMIAVMPSINASSVNLLRAESTGPAPDKIVPRIQETAKIMYMIYFAMTVILVVFLKIAGLPIFDSMLNAFSVAGTGGFSNMNASIGGYNNIAAEIIMTVFMFLFGISFSLYFALLGRKFEKFIKDTELKIYFGVVIVSILIITINISGLYNGIWEALRHSSFQVSSIISTTGFATTDFNLWPTLSKSILVFLMFTGCCAGSTGGGMKLIRFIILFKAAKVELDKIFHPGSVKAVSINGKKISNDIVFKTSLFFFIYFAIFFVSLLLISIDNKDIVSSATAVIASLSNVGPGLGTVGPTGNYAAFSSFSKIVFSFCMIAGRLEFFPVLVLFTPHVWKRRVIK</sequence>
<keyword evidence="4" id="KW-1003">Cell membrane</keyword>
<feature type="binding site" evidence="12">
    <location>
        <position position="218"/>
    </location>
    <ligand>
        <name>K(+)</name>
        <dbReference type="ChEBI" id="CHEBI:29103"/>
    </ligand>
</feature>
<keyword evidence="8 12" id="KW-0630">Potassium</keyword>